<keyword evidence="3" id="KW-1185">Reference proteome</keyword>
<reference evidence="2 3" key="1">
    <citation type="submission" date="2020-02" db="EMBL/GenBank/DDBJ databases">
        <authorList>
            <person name="Ma Q."/>
            <person name="Huang Y."/>
            <person name="Song X."/>
            <person name="Pei D."/>
        </authorList>
    </citation>
    <scope>NUCLEOTIDE SEQUENCE [LARGE SCALE GENOMIC DNA]</scope>
    <source>
        <strain evidence="2">Sxm20200214</strain>
        <tissue evidence="2">Leaf</tissue>
    </source>
</reference>
<dbReference type="EMBL" id="JAAMPC010000035">
    <property type="protein sequence ID" value="KAG2245148.1"/>
    <property type="molecule type" value="Genomic_DNA"/>
</dbReference>
<organism evidence="2 3">
    <name type="scientific">Brassica carinata</name>
    <name type="common">Ethiopian mustard</name>
    <name type="synonym">Abyssinian cabbage</name>
    <dbReference type="NCBI Taxonomy" id="52824"/>
    <lineage>
        <taxon>Eukaryota</taxon>
        <taxon>Viridiplantae</taxon>
        <taxon>Streptophyta</taxon>
        <taxon>Embryophyta</taxon>
        <taxon>Tracheophyta</taxon>
        <taxon>Spermatophyta</taxon>
        <taxon>Magnoliopsida</taxon>
        <taxon>eudicotyledons</taxon>
        <taxon>Gunneridae</taxon>
        <taxon>Pentapetalae</taxon>
        <taxon>rosids</taxon>
        <taxon>malvids</taxon>
        <taxon>Brassicales</taxon>
        <taxon>Brassicaceae</taxon>
        <taxon>Brassiceae</taxon>
        <taxon>Brassica</taxon>
    </lineage>
</organism>
<feature type="compositionally biased region" description="Acidic residues" evidence="1">
    <location>
        <begin position="51"/>
        <end position="77"/>
    </location>
</feature>
<feature type="region of interest" description="Disordered" evidence="1">
    <location>
        <begin position="1"/>
        <end position="137"/>
    </location>
</feature>
<name>A0A8X7P6J8_BRACI</name>
<evidence type="ECO:0000313" key="2">
    <source>
        <dbReference type="EMBL" id="KAG2245148.1"/>
    </source>
</evidence>
<accession>A0A8X7P6J8</accession>
<sequence>MSDKFKPPRKTLPRRSLLPEPSGESSTDDEANEVERKVPYKALLMRARPFDEDDSTDSEATDSEATDSDATSPEELEESPKKKNDAINEPPDKKRRLHRRMMNAPPEAEVNQTYAQPCNSGGSEKAHSDQRVAPEEP</sequence>
<evidence type="ECO:0000313" key="3">
    <source>
        <dbReference type="Proteomes" id="UP000886595"/>
    </source>
</evidence>
<feature type="compositionally biased region" description="Basic and acidic residues" evidence="1">
    <location>
        <begin position="124"/>
        <end position="137"/>
    </location>
</feature>
<gene>
    <name evidence="2" type="ORF">Bca52824_092998</name>
</gene>
<protein>
    <submittedName>
        <fullName evidence="2">Uncharacterized protein</fullName>
    </submittedName>
</protein>
<proteinExistence type="predicted"/>
<feature type="compositionally biased region" description="Polar residues" evidence="1">
    <location>
        <begin position="110"/>
        <end position="122"/>
    </location>
</feature>
<dbReference type="AlphaFoldDB" id="A0A8X7P6J8"/>
<evidence type="ECO:0000256" key="1">
    <source>
        <dbReference type="SAM" id="MobiDB-lite"/>
    </source>
</evidence>
<dbReference type="Proteomes" id="UP000886595">
    <property type="component" value="Unassembled WGS sequence"/>
</dbReference>
<feature type="compositionally biased region" description="Basic and acidic residues" evidence="1">
    <location>
        <begin position="78"/>
        <end position="92"/>
    </location>
</feature>
<comment type="caution">
    <text evidence="2">The sequence shown here is derived from an EMBL/GenBank/DDBJ whole genome shotgun (WGS) entry which is preliminary data.</text>
</comment>
<dbReference type="OrthoDB" id="1109519at2759"/>